<feature type="chain" id="PRO_5019571919" evidence="1">
    <location>
        <begin position="26"/>
        <end position="153"/>
    </location>
</feature>
<evidence type="ECO:0000313" key="4">
    <source>
        <dbReference type="Proteomes" id="UP000287996"/>
    </source>
</evidence>
<reference evidence="3 4" key="1">
    <citation type="journal article" date="2011" name="Front. Microbiol.">
        <title>Genomic signatures of strain selection and enhancement in Bacillus atrophaeus var. globigii, a historical biowarfare simulant.</title>
        <authorList>
            <person name="Gibbons H.S."/>
            <person name="Broomall S.M."/>
            <person name="McNew L.A."/>
            <person name="Daligault H."/>
            <person name="Chapman C."/>
            <person name="Bruce D."/>
            <person name="Karavis M."/>
            <person name="Krepps M."/>
            <person name="McGregor P.A."/>
            <person name="Hong C."/>
            <person name="Park K.H."/>
            <person name="Akmal A."/>
            <person name="Feldman A."/>
            <person name="Lin J.S."/>
            <person name="Chang W.E."/>
            <person name="Higgs B.W."/>
            <person name="Demirev P."/>
            <person name="Lindquist J."/>
            <person name="Liem A."/>
            <person name="Fochler E."/>
            <person name="Read T.D."/>
            <person name="Tapia R."/>
            <person name="Johnson S."/>
            <person name="Bishop-Lilly K.A."/>
            <person name="Detter C."/>
            <person name="Han C."/>
            <person name="Sozhamannan S."/>
            <person name="Rosenzweig C.N."/>
            <person name="Skowronski E.W."/>
        </authorList>
    </citation>
    <scope>NUCLEOTIDE SEQUENCE [LARGE SCALE GENOMIC DNA]</scope>
    <source>
        <strain evidence="3 4">CC-PW-9</strain>
    </source>
</reference>
<gene>
    <name evidence="3" type="ORF">CWI84_10820</name>
</gene>
<accession>A0A432ZJM5</accession>
<dbReference type="OrthoDB" id="8563353at2"/>
<evidence type="ECO:0000259" key="2">
    <source>
        <dbReference type="Pfam" id="PF14467"/>
    </source>
</evidence>
<comment type="caution">
    <text evidence="3">The sequence shown here is derived from an EMBL/GenBank/DDBJ whole genome shotgun (WGS) entry which is preliminary data.</text>
</comment>
<dbReference type="InterPro" id="IPR025218">
    <property type="entry name" value="DUF4426"/>
</dbReference>
<protein>
    <submittedName>
        <fullName evidence="3">DUF4426 domain-containing protein</fullName>
    </submittedName>
</protein>
<organism evidence="3 4">
    <name type="scientific">Idiomarina tyrosinivorans</name>
    <dbReference type="NCBI Taxonomy" id="1445662"/>
    <lineage>
        <taxon>Bacteria</taxon>
        <taxon>Pseudomonadati</taxon>
        <taxon>Pseudomonadota</taxon>
        <taxon>Gammaproteobacteria</taxon>
        <taxon>Alteromonadales</taxon>
        <taxon>Idiomarinaceae</taxon>
        <taxon>Idiomarina</taxon>
    </lineage>
</organism>
<dbReference type="Proteomes" id="UP000287996">
    <property type="component" value="Unassembled WGS sequence"/>
</dbReference>
<keyword evidence="4" id="KW-1185">Reference proteome</keyword>
<dbReference type="EMBL" id="PIQH01000011">
    <property type="protein sequence ID" value="RUO78171.1"/>
    <property type="molecule type" value="Genomic_DNA"/>
</dbReference>
<dbReference type="RefSeq" id="WP_126842607.1">
    <property type="nucleotide sequence ID" value="NZ_PIQH01000011.1"/>
</dbReference>
<dbReference type="Gene3D" id="2.60.40.3340">
    <property type="entry name" value="Domain of unknown function DUF4426"/>
    <property type="match status" value="1"/>
</dbReference>
<feature type="domain" description="DUF4426" evidence="2">
    <location>
        <begin position="33"/>
        <end position="146"/>
    </location>
</feature>
<sequence>MKHFSSSLKSKLALLVAALTLVASAAAHSEQFEKFGEWQIHYNAIPSTFLAPAIASQYGITRSGYQGLLNIAIIHQNTGAATTASVTGQVLNPLGQPQKLTFKEIKENDAIYYLAQFSHSNQEMLRFTIDIEKDGKTHQLTFNQAFDVFDEED</sequence>
<evidence type="ECO:0000313" key="3">
    <source>
        <dbReference type="EMBL" id="RUO78171.1"/>
    </source>
</evidence>
<dbReference type="AlphaFoldDB" id="A0A432ZJM5"/>
<name>A0A432ZJM5_9GAMM</name>
<keyword evidence="1" id="KW-0732">Signal</keyword>
<feature type="signal peptide" evidence="1">
    <location>
        <begin position="1"/>
        <end position="25"/>
    </location>
</feature>
<evidence type="ECO:0000256" key="1">
    <source>
        <dbReference type="SAM" id="SignalP"/>
    </source>
</evidence>
<dbReference type="Pfam" id="PF14467">
    <property type="entry name" value="DUF4426"/>
    <property type="match status" value="1"/>
</dbReference>
<proteinExistence type="predicted"/>